<sequence length="168" mass="18548">MWYRPQLTLLESLSTTDIGRKEIKKTHRGLFIPPATGSAQARLDAARVERAAIDYVAAERAAEEREAANLLEAKRARIERIVAKRVTAELATIAANANIASANVNALVAGLVASTPVARVQGRHLRRLYCNPIAMEHQLITFQFSAERDGKETGKQELANMKFQLSLK</sequence>
<evidence type="ECO:0000313" key="2">
    <source>
        <dbReference type="Proteomes" id="UP001141806"/>
    </source>
</evidence>
<protein>
    <submittedName>
        <fullName evidence="1">Uncharacterized protein</fullName>
    </submittedName>
</protein>
<accession>A0A9Q0K8Z9</accession>
<keyword evidence="2" id="KW-1185">Reference proteome</keyword>
<evidence type="ECO:0000313" key="1">
    <source>
        <dbReference type="EMBL" id="KAJ4966113.1"/>
    </source>
</evidence>
<dbReference type="EMBL" id="JAMYWD010000007">
    <property type="protein sequence ID" value="KAJ4966113.1"/>
    <property type="molecule type" value="Genomic_DNA"/>
</dbReference>
<gene>
    <name evidence="1" type="ORF">NE237_017962</name>
</gene>
<reference evidence="1" key="1">
    <citation type="journal article" date="2023" name="Plant J.">
        <title>The genome of the king protea, Protea cynaroides.</title>
        <authorList>
            <person name="Chang J."/>
            <person name="Duong T.A."/>
            <person name="Schoeman C."/>
            <person name="Ma X."/>
            <person name="Roodt D."/>
            <person name="Barker N."/>
            <person name="Li Z."/>
            <person name="Van de Peer Y."/>
            <person name="Mizrachi E."/>
        </authorList>
    </citation>
    <scope>NUCLEOTIDE SEQUENCE</scope>
    <source>
        <tissue evidence="1">Young leaves</tissue>
    </source>
</reference>
<dbReference type="AlphaFoldDB" id="A0A9Q0K8Z9"/>
<dbReference type="Proteomes" id="UP001141806">
    <property type="component" value="Unassembled WGS sequence"/>
</dbReference>
<comment type="caution">
    <text evidence="1">The sequence shown here is derived from an EMBL/GenBank/DDBJ whole genome shotgun (WGS) entry which is preliminary data.</text>
</comment>
<organism evidence="1 2">
    <name type="scientific">Protea cynaroides</name>
    <dbReference type="NCBI Taxonomy" id="273540"/>
    <lineage>
        <taxon>Eukaryota</taxon>
        <taxon>Viridiplantae</taxon>
        <taxon>Streptophyta</taxon>
        <taxon>Embryophyta</taxon>
        <taxon>Tracheophyta</taxon>
        <taxon>Spermatophyta</taxon>
        <taxon>Magnoliopsida</taxon>
        <taxon>Proteales</taxon>
        <taxon>Proteaceae</taxon>
        <taxon>Protea</taxon>
    </lineage>
</organism>
<proteinExistence type="predicted"/>
<name>A0A9Q0K8Z9_9MAGN</name>